<dbReference type="GO" id="GO:0000122">
    <property type="term" value="P:negative regulation of transcription by RNA polymerase II"/>
    <property type="evidence" value="ECO:0007669"/>
    <property type="project" value="TreeGrafter"/>
</dbReference>
<dbReference type="SMART" id="SM00398">
    <property type="entry name" value="HMG"/>
    <property type="match status" value="1"/>
</dbReference>
<dbReference type="InterPro" id="IPR036910">
    <property type="entry name" value="HMG_box_dom_sf"/>
</dbReference>
<evidence type="ECO:0000259" key="8">
    <source>
        <dbReference type="PROSITE" id="PS50118"/>
    </source>
</evidence>
<keyword evidence="4" id="KW-0804">Transcription</keyword>
<dbReference type="STRING" id="195883.A0A482XLW4"/>
<keyword evidence="10" id="KW-1185">Reference proteome</keyword>
<comment type="subcellular location">
    <subcellularLocation>
        <location evidence="1">Nucleus</location>
    </subcellularLocation>
</comment>
<dbReference type="CDD" id="cd01388">
    <property type="entry name" value="HMG-box_SoxB"/>
    <property type="match status" value="1"/>
</dbReference>
<evidence type="ECO:0000256" key="3">
    <source>
        <dbReference type="ARBA" id="ARBA00023125"/>
    </source>
</evidence>
<gene>
    <name evidence="9" type="ORF">LSTR_LSTR008044</name>
</gene>
<keyword evidence="5 6" id="KW-0539">Nucleus</keyword>
<dbReference type="Pfam" id="PF00505">
    <property type="entry name" value="HMG_box"/>
    <property type="match status" value="1"/>
</dbReference>
<proteinExistence type="predicted"/>
<dbReference type="InParanoid" id="A0A482XLW4"/>
<keyword evidence="2" id="KW-0805">Transcription regulation</keyword>
<dbReference type="GO" id="GO:0000978">
    <property type="term" value="F:RNA polymerase II cis-regulatory region sequence-specific DNA binding"/>
    <property type="evidence" value="ECO:0007669"/>
    <property type="project" value="TreeGrafter"/>
</dbReference>
<name>A0A482XLW4_LAOST</name>
<protein>
    <recommendedName>
        <fullName evidence="8">HMG box domain-containing protein</fullName>
    </recommendedName>
</protein>
<dbReference type="Pfam" id="PF12336">
    <property type="entry name" value="SOXp"/>
    <property type="match status" value="1"/>
</dbReference>
<accession>A0A482XLW4</accession>
<dbReference type="PANTHER" id="PTHR10270">
    <property type="entry name" value="SOX TRANSCRIPTION FACTOR"/>
    <property type="match status" value="1"/>
</dbReference>
<evidence type="ECO:0000256" key="2">
    <source>
        <dbReference type="ARBA" id="ARBA00023015"/>
    </source>
</evidence>
<evidence type="ECO:0000256" key="6">
    <source>
        <dbReference type="PROSITE-ProRule" id="PRU00267"/>
    </source>
</evidence>
<evidence type="ECO:0000313" key="10">
    <source>
        <dbReference type="Proteomes" id="UP000291343"/>
    </source>
</evidence>
<dbReference type="GO" id="GO:0005634">
    <property type="term" value="C:nucleus"/>
    <property type="evidence" value="ECO:0007669"/>
    <property type="project" value="UniProtKB-SubCell"/>
</dbReference>
<dbReference type="InterPro" id="IPR022097">
    <property type="entry name" value="SOX_fam"/>
</dbReference>
<dbReference type="PROSITE" id="PS50118">
    <property type="entry name" value="HMG_BOX_2"/>
    <property type="match status" value="1"/>
</dbReference>
<dbReference type="SMR" id="A0A482XLW4"/>
<dbReference type="SUPFAM" id="SSF47095">
    <property type="entry name" value="HMG-box"/>
    <property type="match status" value="1"/>
</dbReference>
<feature type="compositionally biased region" description="Low complexity" evidence="7">
    <location>
        <begin position="341"/>
        <end position="353"/>
    </location>
</feature>
<dbReference type="EMBL" id="QKKF02005396">
    <property type="protein sequence ID" value="RZF46916.1"/>
    <property type="molecule type" value="Genomic_DNA"/>
</dbReference>
<keyword evidence="3 6" id="KW-0238">DNA-binding</keyword>
<dbReference type="GO" id="GO:0030182">
    <property type="term" value="P:neuron differentiation"/>
    <property type="evidence" value="ECO:0007669"/>
    <property type="project" value="TreeGrafter"/>
</dbReference>
<dbReference type="FunFam" id="1.10.30.10:FF:000002">
    <property type="entry name" value="transcription factor Sox-2"/>
    <property type="match status" value="1"/>
</dbReference>
<comment type="caution">
    <text evidence="9">The sequence shown here is derived from an EMBL/GenBank/DDBJ whole genome shotgun (WGS) entry which is preliminary data.</text>
</comment>
<feature type="domain" description="HMG box" evidence="8">
    <location>
        <begin position="78"/>
        <end position="146"/>
    </location>
</feature>
<organism evidence="9 10">
    <name type="scientific">Laodelphax striatellus</name>
    <name type="common">Small brown planthopper</name>
    <name type="synonym">Delphax striatella</name>
    <dbReference type="NCBI Taxonomy" id="195883"/>
    <lineage>
        <taxon>Eukaryota</taxon>
        <taxon>Metazoa</taxon>
        <taxon>Ecdysozoa</taxon>
        <taxon>Arthropoda</taxon>
        <taxon>Hexapoda</taxon>
        <taxon>Insecta</taxon>
        <taxon>Pterygota</taxon>
        <taxon>Neoptera</taxon>
        <taxon>Paraneoptera</taxon>
        <taxon>Hemiptera</taxon>
        <taxon>Auchenorrhyncha</taxon>
        <taxon>Fulgoroidea</taxon>
        <taxon>Delphacidae</taxon>
        <taxon>Criomorphinae</taxon>
        <taxon>Laodelphax</taxon>
    </lineage>
</organism>
<feature type="region of interest" description="Disordered" evidence="7">
    <location>
        <begin position="1"/>
        <end position="79"/>
    </location>
</feature>
<evidence type="ECO:0000256" key="7">
    <source>
        <dbReference type="SAM" id="MobiDB-lite"/>
    </source>
</evidence>
<evidence type="ECO:0000256" key="4">
    <source>
        <dbReference type="ARBA" id="ARBA00023163"/>
    </source>
</evidence>
<evidence type="ECO:0000313" key="9">
    <source>
        <dbReference type="EMBL" id="RZF46916.1"/>
    </source>
</evidence>
<feature type="compositionally biased region" description="Low complexity" evidence="7">
    <location>
        <begin position="46"/>
        <end position="73"/>
    </location>
</feature>
<dbReference type="AlphaFoldDB" id="A0A482XLW4"/>
<dbReference type="Gene3D" id="1.10.30.10">
    <property type="entry name" value="High mobility group box domain"/>
    <property type="match status" value="1"/>
</dbReference>
<dbReference type="Proteomes" id="UP000291343">
    <property type="component" value="Unassembled WGS sequence"/>
</dbReference>
<dbReference type="OrthoDB" id="6247875at2759"/>
<feature type="region of interest" description="Disordered" evidence="7">
    <location>
        <begin position="269"/>
        <end position="377"/>
    </location>
</feature>
<feature type="compositionally biased region" description="Basic and acidic residues" evidence="7">
    <location>
        <begin position="1"/>
        <end position="10"/>
    </location>
</feature>
<dbReference type="GO" id="GO:0001228">
    <property type="term" value="F:DNA-binding transcription activator activity, RNA polymerase II-specific"/>
    <property type="evidence" value="ECO:0007669"/>
    <property type="project" value="TreeGrafter"/>
</dbReference>
<dbReference type="InterPro" id="IPR050140">
    <property type="entry name" value="SRY-related_HMG-box_TF-like"/>
</dbReference>
<dbReference type="GO" id="GO:0007420">
    <property type="term" value="P:brain development"/>
    <property type="evidence" value="ECO:0007669"/>
    <property type="project" value="TreeGrafter"/>
</dbReference>
<feature type="compositionally biased region" description="Gly residues" evidence="7">
    <location>
        <begin position="269"/>
        <end position="279"/>
    </location>
</feature>
<feature type="DNA-binding region" description="HMG box" evidence="6">
    <location>
        <begin position="78"/>
        <end position="146"/>
    </location>
</feature>
<dbReference type="InterPro" id="IPR009071">
    <property type="entry name" value="HMG_box_dom"/>
</dbReference>
<evidence type="ECO:0000256" key="1">
    <source>
        <dbReference type="ARBA" id="ARBA00004123"/>
    </source>
</evidence>
<evidence type="ECO:0000256" key="5">
    <source>
        <dbReference type="ARBA" id="ARBA00023242"/>
    </source>
</evidence>
<dbReference type="PANTHER" id="PTHR10270:SF324">
    <property type="entry name" value="SOX DOMAIN-CONTAINING PROTEIN DICHAETE-RELATED"/>
    <property type="match status" value="1"/>
</dbReference>
<reference evidence="9 10" key="1">
    <citation type="journal article" date="2017" name="Gigascience">
        <title>Genome sequence of the small brown planthopper, Laodelphax striatellus.</title>
        <authorList>
            <person name="Zhu J."/>
            <person name="Jiang F."/>
            <person name="Wang X."/>
            <person name="Yang P."/>
            <person name="Bao Y."/>
            <person name="Zhao W."/>
            <person name="Wang W."/>
            <person name="Lu H."/>
            <person name="Wang Q."/>
            <person name="Cui N."/>
            <person name="Li J."/>
            <person name="Chen X."/>
            <person name="Luo L."/>
            <person name="Yu J."/>
            <person name="Kang L."/>
            <person name="Cui F."/>
        </authorList>
    </citation>
    <scope>NUCLEOTIDE SEQUENCE [LARGE SCALE GENOMIC DNA]</scope>
    <source>
        <strain evidence="9">Lst14</strain>
    </source>
</reference>
<sequence>MLTMETDLKGGHMAPHHPVSSYASLVHGGNLMGLPQPPPLQHMHHQQQQPPHQTAVVHPQQPNNNNNNSNKNQNADRVKRPMNAFMVWSRGQRRKMAQENPKMHNSEISKRLGAEWKLLSEAEKRPFIDEAKRLRAVHMKEHPDYKYRPRRKTKTLLKKDKYPLAAGSLLGNSAAADAAVRQANAAAAAAQGAGVQQVVHRDVYQMPNGYMPNGYMMHHDPTGYQQHSAYGQHMAAAAAAGYPRYDMAQMQQQHQAYMNGSSYSSMYGGGGGGNGGGGSPYMQQQPGSHSPSGSSIKSEPVSPSSNPAGSVTVKREYGAPPAAGDLRQMISMYLPDPAADQQHQARMQQQQQHPHAHQYSHPHSASPDPSMQPLSHM</sequence>
<feature type="compositionally biased region" description="Low complexity" evidence="7">
    <location>
        <begin position="286"/>
        <end position="305"/>
    </location>
</feature>